<dbReference type="InterPro" id="IPR016181">
    <property type="entry name" value="Acyl_CoA_acyltransferase"/>
</dbReference>
<dbReference type="Pfam" id="PF00583">
    <property type="entry name" value="Acetyltransf_1"/>
    <property type="match status" value="1"/>
</dbReference>
<dbReference type="PROSITE" id="PS51186">
    <property type="entry name" value="GNAT"/>
    <property type="match status" value="1"/>
</dbReference>
<keyword evidence="3" id="KW-0808">Transferase</keyword>
<feature type="region of interest" description="Disordered" evidence="1">
    <location>
        <begin position="1"/>
        <end position="20"/>
    </location>
</feature>
<feature type="region of interest" description="Disordered" evidence="1">
    <location>
        <begin position="260"/>
        <end position="325"/>
    </location>
</feature>
<protein>
    <submittedName>
        <fullName evidence="3">Protein acetyltransferase</fullName>
    </submittedName>
</protein>
<evidence type="ECO:0000259" key="2">
    <source>
        <dbReference type="PROSITE" id="PS51186"/>
    </source>
</evidence>
<dbReference type="SUPFAM" id="SSF55729">
    <property type="entry name" value="Acyl-CoA N-acyltransferases (Nat)"/>
    <property type="match status" value="1"/>
</dbReference>
<dbReference type="Proteomes" id="UP000264006">
    <property type="component" value="Chromosome"/>
</dbReference>
<gene>
    <name evidence="3" type="ORF">DVS28_a3698</name>
</gene>
<dbReference type="OrthoDB" id="190266at2"/>
<feature type="compositionally biased region" description="Acidic residues" evidence="1">
    <location>
        <begin position="267"/>
        <end position="277"/>
    </location>
</feature>
<feature type="domain" description="N-acetyltransferase" evidence="2">
    <location>
        <begin position="32"/>
        <end position="203"/>
    </location>
</feature>
<evidence type="ECO:0000256" key="1">
    <source>
        <dbReference type="SAM" id="MobiDB-lite"/>
    </source>
</evidence>
<feature type="compositionally biased region" description="Basic and acidic residues" evidence="1">
    <location>
        <begin position="290"/>
        <end position="301"/>
    </location>
</feature>
<dbReference type="EMBL" id="CP031165">
    <property type="protein sequence ID" value="AXV08371.1"/>
    <property type="molecule type" value="Genomic_DNA"/>
</dbReference>
<keyword evidence="4" id="KW-1185">Reference proteome</keyword>
<organism evidence="3 4">
    <name type="scientific">Euzebya pacifica</name>
    <dbReference type="NCBI Taxonomy" id="1608957"/>
    <lineage>
        <taxon>Bacteria</taxon>
        <taxon>Bacillati</taxon>
        <taxon>Actinomycetota</taxon>
        <taxon>Nitriliruptoria</taxon>
        <taxon>Euzebyales</taxon>
    </lineage>
</organism>
<dbReference type="CDD" id="cd04301">
    <property type="entry name" value="NAT_SF"/>
    <property type="match status" value="1"/>
</dbReference>
<dbReference type="Gene3D" id="3.40.630.30">
    <property type="match status" value="1"/>
</dbReference>
<dbReference type="GO" id="GO:0016747">
    <property type="term" value="F:acyltransferase activity, transferring groups other than amino-acyl groups"/>
    <property type="evidence" value="ECO:0007669"/>
    <property type="project" value="InterPro"/>
</dbReference>
<evidence type="ECO:0000313" key="4">
    <source>
        <dbReference type="Proteomes" id="UP000264006"/>
    </source>
</evidence>
<dbReference type="RefSeq" id="WP_114592721.1">
    <property type="nucleotide sequence ID" value="NZ_CP031165.1"/>
</dbReference>
<reference evidence="3 4" key="1">
    <citation type="submission" date="2018-09" db="EMBL/GenBank/DDBJ databases">
        <title>Complete genome sequence of Euzebya sp. DY32-46 isolated from seawater of Pacific Ocean.</title>
        <authorList>
            <person name="Xu L."/>
            <person name="Wu Y.-H."/>
            <person name="Xu X.-W."/>
        </authorList>
    </citation>
    <scope>NUCLEOTIDE SEQUENCE [LARGE SCALE GENOMIC DNA]</scope>
    <source>
        <strain evidence="3 4">DY32-46</strain>
    </source>
</reference>
<proteinExistence type="predicted"/>
<dbReference type="InterPro" id="IPR000182">
    <property type="entry name" value="GNAT_dom"/>
</dbReference>
<sequence>MNDLRRSDRTKASTDEDPRSVDEVRLRDGTRMWVRPIRPTDRTRIEEGLQLLSPRSRYLRFHSAVQRLSSSQLAYLTEVDHHDHEALIALDPDLEGAPGIGVARYIRLAEDPTIAEAAITVLDDYQGRGIGTTLLGKLEPLAWERGIRTFRNYVLAENKAMLEIFAQLDGTFVREEAGVYRVDVPIPEPDAEQPDTPAGQWIASVARSQPADMHAWAYPFGWLVERADDAVRQPLRMIRRLVEEGAERVDGVLKDRALKNRASRSDADEEPAEDGLPEDVSSAGATPPGDQHRRAEDRPDDVSADVSADGGSADDDGQNSVSVIS</sequence>
<evidence type="ECO:0000313" key="3">
    <source>
        <dbReference type="EMBL" id="AXV08371.1"/>
    </source>
</evidence>
<accession>A0A346Y1M4</accession>
<dbReference type="KEGG" id="euz:DVS28_a3698"/>
<dbReference type="AlphaFoldDB" id="A0A346Y1M4"/>
<name>A0A346Y1M4_9ACTN</name>